<reference evidence="11 12" key="1">
    <citation type="journal article" date="2019" name="Environ. Microbiol.">
        <title>An active ?-lactamase is a part of an orchestrated cell wall stress resistance network of Bacillus subtilis and related rhizosphere species.</title>
        <authorList>
            <person name="Bucher T."/>
            <person name="Keren-Paz A."/>
            <person name="Hausser J."/>
            <person name="Olender T."/>
            <person name="Cytryn E."/>
            <person name="Kolodkin-Gal I."/>
        </authorList>
    </citation>
    <scope>NUCLEOTIDE SEQUENCE [LARGE SCALE GENOMIC DNA]</scope>
    <source>
        <strain evidence="11 12">I32</strain>
    </source>
</reference>
<dbReference type="GO" id="GO:0051539">
    <property type="term" value="F:4 iron, 4 sulfur cluster binding"/>
    <property type="evidence" value="ECO:0007669"/>
    <property type="project" value="UniProtKB-KW"/>
</dbReference>
<dbReference type="SUPFAM" id="SSF54862">
    <property type="entry name" value="4Fe-4S ferredoxins"/>
    <property type="match status" value="1"/>
</dbReference>
<dbReference type="GO" id="GO:0009061">
    <property type="term" value="P:anaerobic respiration"/>
    <property type="evidence" value="ECO:0007669"/>
    <property type="project" value="TreeGrafter"/>
</dbReference>
<comment type="caution">
    <text evidence="11">The sequence shown here is derived from an EMBL/GenBank/DDBJ whole genome shotgun (WGS) entry which is preliminary data.</text>
</comment>
<comment type="cofactor">
    <cofactor evidence="1">
        <name>[3Fe-4S] cluster</name>
        <dbReference type="ChEBI" id="CHEBI:21137"/>
    </cofactor>
</comment>
<evidence type="ECO:0000256" key="1">
    <source>
        <dbReference type="ARBA" id="ARBA00001927"/>
    </source>
</evidence>
<comment type="cofactor">
    <cofactor evidence="2">
        <name>[4Fe-4S] cluster</name>
        <dbReference type="ChEBI" id="CHEBI:49883"/>
    </cofactor>
</comment>
<dbReference type="PANTHER" id="PTHR43518:SF1">
    <property type="entry name" value="RESPIRATORY NITRATE REDUCTASE 1 BETA CHAIN"/>
    <property type="match status" value="1"/>
</dbReference>
<dbReference type="Gene3D" id="3.30.70.20">
    <property type="match status" value="1"/>
</dbReference>
<keyword evidence="4" id="KW-0813">Transport</keyword>
<evidence type="ECO:0000256" key="6">
    <source>
        <dbReference type="ARBA" id="ARBA00022723"/>
    </source>
</evidence>
<dbReference type="GO" id="GO:0046872">
    <property type="term" value="F:metal ion binding"/>
    <property type="evidence" value="ECO:0007669"/>
    <property type="project" value="UniProtKB-KW"/>
</dbReference>
<name>A0A9X9F300_BACCE</name>
<evidence type="ECO:0000256" key="4">
    <source>
        <dbReference type="ARBA" id="ARBA00022448"/>
    </source>
</evidence>
<dbReference type="PANTHER" id="PTHR43518">
    <property type="entry name" value="NITRATE REDUCTASE BETA SUBUNIT"/>
    <property type="match status" value="1"/>
</dbReference>
<dbReference type="GO" id="GO:0016020">
    <property type="term" value="C:membrane"/>
    <property type="evidence" value="ECO:0007669"/>
    <property type="project" value="TreeGrafter"/>
</dbReference>
<evidence type="ECO:0000256" key="10">
    <source>
        <dbReference type="ARBA" id="ARBA00023014"/>
    </source>
</evidence>
<keyword evidence="10" id="KW-0411">Iron-sulfur</keyword>
<evidence type="ECO:0000256" key="5">
    <source>
        <dbReference type="ARBA" id="ARBA00022485"/>
    </source>
</evidence>
<evidence type="ECO:0000313" key="11">
    <source>
        <dbReference type="EMBL" id="TKI91680.1"/>
    </source>
</evidence>
<dbReference type="GO" id="GO:0009055">
    <property type="term" value="F:electron transfer activity"/>
    <property type="evidence" value="ECO:0007669"/>
    <property type="project" value="TreeGrafter"/>
</dbReference>
<keyword evidence="6" id="KW-0479">Metal-binding</keyword>
<feature type="non-terminal residue" evidence="11">
    <location>
        <position position="1"/>
    </location>
</feature>
<evidence type="ECO:0000256" key="2">
    <source>
        <dbReference type="ARBA" id="ARBA00001966"/>
    </source>
</evidence>
<dbReference type="EMBL" id="SZOH01003130">
    <property type="protein sequence ID" value="TKI91680.1"/>
    <property type="molecule type" value="Genomic_DNA"/>
</dbReference>
<evidence type="ECO:0000256" key="3">
    <source>
        <dbReference type="ARBA" id="ARBA00004196"/>
    </source>
</evidence>
<keyword evidence="7" id="KW-0677">Repeat</keyword>
<gene>
    <name evidence="11" type="ORF">FC695_32420</name>
</gene>
<keyword evidence="5" id="KW-0004">4Fe-4S</keyword>
<dbReference type="Proteomes" id="UP000308444">
    <property type="component" value="Unassembled WGS sequence"/>
</dbReference>
<evidence type="ECO:0000256" key="8">
    <source>
        <dbReference type="ARBA" id="ARBA00022982"/>
    </source>
</evidence>
<dbReference type="GO" id="GO:0030313">
    <property type="term" value="C:cell envelope"/>
    <property type="evidence" value="ECO:0007669"/>
    <property type="project" value="UniProtKB-SubCell"/>
</dbReference>
<organism evidence="11 12">
    <name type="scientific">Bacillus cereus</name>
    <dbReference type="NCBI Taxonomy" id="1396"/>
    <lineage>
        <taxon>Bacteria</taxon>
        <taxon>Bacillati</taxon>
        <taxon>Bacillota</taxon>
        <taxon>Bacilli</taxon>
        <taxon>Bacillales</taxon>
        <taxon>Bacillaceae</taxon>
        <taxon>Bacillus</taxon>
        <taxon>Bacillus cereus group</taxon>
    </lineage>
</organism>
<keyword evidence="8" id="KW-0249">Electron transport</keyword>
<evidence type="ECO:0000313" key="12">
    <source>
        <dbReference type="Proteomes" id="UP000308444"/>
    </source>
</evidence>
<proteinExistence type="predicted"/>
<dbReference type="AlphaFoldDB" id="A0A9X9F300"/>
<accession>A0A9X9F300</accession>
<evidence type="ECO:0000256" key="9">
    <source>
        <dbReference type="ARBA" id="ARBA00023004"/>
    </source>
</evidence>
<comment type="subcellular location">
    <subcellularLocation>
        <location evidence="3">Cell envelope</location>
    </subcellularLocation>
</comment>
<keyword evidence="9" id="KW-0408">Iron</keyword>
<evidence type="ECO:0000256" key="7">
    <source>
        <dbReference type="ARBA" id="ARBA00022737"/>
    </source>
</evidence>
<sequence>VVMRTYMRALQINKEPNEAVLKELGLTKQDVEDMYRLLAIAKYKDRFVIPTSHREQVADLYSEQGSCGLSFTGGPGSCMTIS</sequence>
<protein>
    <submittedName>
        <fullName evidence="11">Nitrate reductase</fullName>
    </submittedName>
</protein>